<sequence length="28" mass="3057">MRFDMTETYNRGSTESSVTLCGNTVLSG</sequence>
<dbReference type="AlphaFoldDB" id="A0A0E9SJE6"/>
<evidence type="ECO:0000313" key="1">
    <source>
        <dbReference type="EMBL" id="JAH41347.1"/>
    </source>
</evidence>
<accession>A0A0E9SJE6</accession>
<proteinExistence type="predicted"/>
<reference evidence="1" key="1">
    <citation type="submission" date="2014-11" db="EMBL/GenBank/DDBJ databases">
        <authorList>
            <person name="Amaro Gonzalez C."/>
        </authorList>
    </citation>
    <scope>NUCLEOTIDE SEQUENCE</scope>
</reference>
<reference evidence="1" key="2">
    <citation type="journal article" date="2015" name="Fish Shellfish Immunol.">
        <title>Early steps in the European eel (Anguilla anguilla)-Vibrio vulnificus interaction in the gills: Role of the RtxA13 toxin.</title>
        <authorList>
            <person name="Callol A."/>
            <person name="Pajuelo D."/>
            <person name="Ebbesson L."/>
            <person name="Teles M."/>
            <person name="MacKenzie S."/>
            <person name="Amaro C."/>
        </authorList>
    </citation>
    <scope>NUCLEOTIDE SEQUENCE</scope>
</reference>
<organism evidence="1">
    <name type="scientific">Anguilla anguilla</name>
    <name type="common">European freshwater eel</name>
    <name type="synonym">Muraena anguilla</name>
    <dbReference type="NCBI Taxonomy" id="7936"/>
    <lineage>
        <taxon>Eukaryota</taxon>
        <taxon>Metazoa</taxon>
        <taxon>Chordata</taxon>
        <taxon>Craniata</taxon>
        <taxon>Vertebrata</taxon>
        <taxon>Euteleostomi</taxon>
        <taxon>Actinopterygii</taxon>
        <taxon>Neopterygii</taxon>
        <taxon>Teleostei</taxon>
        <taxon>Anguilliformes</taxon>
        <taxon>Anguillidae</taxon>
        <taxon>Anguilla</taxon>
    </lineage>
</organism>
<protein>
    <submittedName>
        <fullName evidence="1">Uncharacterized protein</fullName>
    </submittedName>
</protein>
<dbReference type="EMBL" id="GBXM01067230">
    <property type="protein sequence ID" value="JAH41347.1"/>
    <property type="molecule type" value="Transcribed_RNA"/>
</dbReference>
<name>A0A0E9SJE6_ANGAN</name>